<dbReference type="GO" id="GO:0005634">
    <property type="term" value="C:nucleus"/>
    <property type="evidence" value="ECO:0007669"/>
    <property type="project" value="UniProtKB-ARBA"/>
</dbReference>
<dbReference type="EMBL" id="HE797392">
    <property type="protein sequence ID" value="CCM06557.1"/>
    <property type="molecule type" value="Genomic_DNA"/>
</dbReference>
<dbReference type="HOGENOM" id="CLU_2306179_0_0_1"/>
<dbReference type="InterPro" id="IPR036397">
    <property type="entry name" value="RNaseH_sf"/>
</dbReference>
<name>J4I3D9_9APHY</name>
<evidence type="ECO:0000313" key="3">
    <source>
        <dbReference type="EMBL" id="CCM06557.1"/>
    </source>
</evidence>
<proteinExistence type="predicted"/>
<dbReference type="GO" id="GO:0015074">
    <property type="term" value="P:DNA integration"/>
    <property type="evidence" value="ECO:0007669"/>
    <property type="project" value="InterPro"/>
</dbReference>
<dbReference type="InParanoid" id="J4I3D9"/>
<dbReference type="PANTHER" id="PTHR37984:SF5">
    <property type="entry name" value="PROTEIN NYNRIN-LIKE"/>
    <property type="match status" value="1"/>
</dbReference>
<keyword evidence="1" id="KW-0694">RNA-binding</keyword>
<evidence type="ECO:0000259" key="2">
    <source>
        <dbReference type="PROSITE" id="PS50994"/>
    </source>
</evidence>
<organism evidence="3 4">
    <name type="scientific">Fibroporia radiculosa</name>
    <dbReference type="NCBI Taxonomy" id="599839"/>
    <lineage>
        <taxon>Eukaryota</taxon>
        <taxon>Fungi</taxon>
        <taxon>Dikarya</taxon>
        <taxon>Basidiomycota</taxon>
        <taxon>Agaricomycotina</taxon>
        <taxon>Agaricomycetes</taxon>
        <taxon>Polyporales</taxon>
        <taxon>Fibroporiaceae</taxon>
        <taxon>Fibroporia</taxon>
    </lineage>
</organism>
<dbReference type="GO" id="GO:0003723">
    <property type="term" value="F:RNA binding"/>
    <property type="evidence" value="ECO:0007669"/>
    <property type="project" value="UniProtKB-KW"/>
</dbReference>
<dbReference type="Proteomes" id="UP000006352">
    <property type="component" value="Unassembled WGS sequence"/>
</dbReference>
<dbReference type="GeneID" id="24101457"/>
<gene>
    <name evidence="3" type="ORF">FIBRA_08832</name>
</gene>
<feature type="domain" description="Integrase catalytic" evidence="2">
    <location>
        <begin position="1"/>
        <end position="79"/>
    </location>
</feature>
<dbReference type="InterPro" id="IPR012337">
    <property type="entry name" value="RNaseH-like_sf"/>
</dbReference>
<dbReference type="STRING" id="599839.J4I3D9"/>
<dbReference type="InterPro" id="IPR050951">
    <property type="entry name" value="Retrovirus_Pol_polyprotein"/>
</dbReference>
<dbReference type="PANTHER" id="PTHR37984">
    <property type="entry name" value="PROTEIN CBG26694"/>
    <property type="match status" value="1"/>
</dbReference>
<accession>J4I3D9</accession>
<protein>
    <recommendedName>
        <fullName evidence="2">Integrase catalytic domain-containing protein</fullName>
    </recommendedName>
</protein>
<dbReference type="SUPFAM" id="SSF53098">
    <property type="entry name" value="Ribonuclease H-like"/>
    <property type="match status" value="1"/>
</dbReference>
<evidence type="ECO:0000313" key="4">
    <source>
        <dbReference type="Proteomes" id="UP000006352"/>
    </source>
</evidence>
<dbReference type="RefSeq" id="XP_012185840.1">
    <property type="nucleotide sequence ID" value="XM_012330450.1"/>
</dbReference>
<reference evidence="3 4" key="1">
    <citation type="journal article" date="2012" name="Appl. Environ. Microbiol.">
        <title>Short-read sequencing for genomic analysis of the brown rot fungus Fibroporia radiculosa.</title>
        <authorList>
            <person name="Tang J.D."/>
            <person name="Perkins A.D."/>
            <person name="Sonstegard T.S."/>
            <person name="Schroeder S.G."/>
            <person name="Burgess S.C."/>
            <person name="Diehl S.V."/>
        </authorList>
    </citation>
    <scope>NUCLEOTIDE SEQUENCE [LARGE SCALE GENOMIC DNA]</scope>
    <source>
        <strain evidence="3 4">TFFH 294</strain>
    </source>
</reference>
<dbReference type="Gene3D" id="3.30.420.10">
    <property type="entry name" value="Ribonuclease H-like superfamily/Ribonuclease H"/>
    <property type="match status" value="1"/>
</dbReference>
<dbReference type="AlphaFoldDB" id="J4I3D9"/>
<dbReference type="InterPro" id="IPR001584">
    <property type="entry name" value="Integrase_cat-core"/>
</dbReference>
<sequence>MDLPQSDGFDSCLVVTDHDCTKALAFILCNKTVTASETATLYQNHVFQRFGLPVKAISDRGPQFASQMFRELCTKLGIKQNISKCVNQGLELYLWIFCNH</sequence>
<evidence type="ECO:0000256" key="1">
    <source>
        <dbReference type="ARBA" id="ARBA00022884"/>
    </source>
</evidence>
<dbReference type="PROSITE" id="PS50994">
    <property type="entry name" value="INTEGRASE"/>
    <property type="match status" value="1"/>
</dbReference>
<dbReference type="OrthoDB" id="3095879at2759"/>
<keyword evidence="4" id="KW-1185">Reference proteome</keyword>